<protein>
    <submittedName>
        <fullName evidence="1">Uncharacterized protein</fullName>
    </submittedName>
</protein>
<proteinExistence type="predicted"/>
<dbReference type="Proteomes" id="UP000261087">
    <property type="component" value="Unassembled WGS sequence"/>
</dbReference>
<gene>
    <name evidence="1" type="ORF">DXB31_12075</name>
</gene>
<reference evidence="1 2" key="1">
    <citation type="submission" date="2018-08" db="EMBL/GenBank/DDBJ databases">
        <title>A genome reference for cultivated species of the human gut microbiota.</title>
        <authorList>
            <person name="Zou Y."/>
            <person name="Xue W."/>
            <person name="Luo G."/>
        </authorList>
    </citation>
    <scope>NUCLEOTIDE SEQUENCE [LARGE SCALE GENOMIC DNA]</scope>
    <source>
        <strain evidence="1 2">OM02-6</strain>
    </source>
</reference>
<organism evidence="1 2">
    <name type="scientific">Thomasclavelia spiroformis</name>
    <dbReference type="NCBI Taxonomy" id="29348"/>
    <lineage>
        <taxon>Bacteria</taxon>
        <taxon>Bacillati</taxon>
        <taxon>Bacillota</taxon>
        <taxon>Erysipelotrichia</taxon>
        <taxon>Erysipelotrichales</taxon>
        <taxon>Coprobacillaceae</taxon>
        <taxon>Thomasclavelia</taxon>
    </lineage>
</organism>
<comment type="caution">
    <text evidence="1">The sequence shown here is derived from an EMBL/GenBank/DDBJ whole genome shotgun (WGS) entry which is preliminary data.</text>
</comment>
<sequence length="64" mass="7520">MDKSFIIECKHSKNIKELRKDSDEASRQIIDQKYIEGLQEESYENVIGYDISFYKKQCIITKAG</sequence>
<name>A0A3E5FM34_9FIRM</name>
<dbReference type="RefSeq" id="WP_117605499.1">
    <property type="nucleotide sequence ID" value="NZ_CAUWNQ010000086.1"/>
</dbReference>
<evidence type="ECO:0000313" key="2">
    <source>
        <dbReference type="Proteomes" id="UP000261087"/>
    </source>
</evidence>
<evidence type="ECO:0000313" key="1">
    <source>
        <dbReference type="EMBL" id="RGO06447.1"/>
    </source>
</evidence>
<dbReference type="EMBL" id="QSVF01000060">
    <property type="protein sequence ID" value="RGO06447.1"/>
    <property type="molecule type" value="Genomic_DNA"/>
</dbReference>
<dbReference type="InterPro" id="IPR012547">
    <property type="entry name" value="PDDEXK_9"/>
</dbReference>
<dbReference type="AlphaFoldDB" id="A0A3E5FM34"/>
<dbReference type="Pfam" id="PF08011">
    <property type="entry name" value="PDDEXK_9"/>
    <property type="match status" value="1"/>
</dbReference>
<accession>A0A3E5FM34</accession>